<dbReference type="AlphaFoldDB" id="A0A132MIM5"/>
<comment type="caution">
    <text evidence="2">The sequence shown here is derived from an EMBL/GenBank/DDBJ whole genome shotgun (WGS) entry which is preliminary data.</text>
</comment>
<evidence type="ECO:0000313" key="5">
    <source>
        <dbReference type="Proteomes" id="UP000070659"/>
    </source>
</evidence>
<dbReference type="EMBL" id="JYIK01000976">
    <property type="protein sequence ID" value="KWX08471.1"/>
    <property type="molecule type" value="Genomic_DNA"/>
</dbReference>
<proteinExistence type="predicted"/>
<name>A0A132MIM5_9ACTN</name>
<accession>A0A132MIM5</accession>
<dbReference type="PATRIC" id="fig|1469144.8.peg.485"/>
<dbReference type="EMBL" id="JYIJ01000019">
    <property type="protein sequence ID" value="KWW97697.1"/>
    <property type="molecule type" value="Genomic_DNA"/>
</dbReference>
<dbReference type="RefSeq" id="WP_067071364.1">
    <property type="nucleotide sequence ID" value="NZ_JYIJ01000019.1"/>
</dbReference>
<sequence>MDDIRIEDHGPDRYRLAFLAGPFHNLIMLSFQDLELLQARVNAAVQHIRQRRLRTAPAPNVITHPATSTAPAHQYPPLRPAQQPPGHP</sequence>
<feature type="compositionally biased region" description="Pro residues" evidence="1">
    <location>
        <begin position="77"/>
        <end position="88"/>
    </location>
</feature>
<dbReference type="Proteomes" id="UP000070659">
    <property type="component" value="Unassembled WGS sequence"/>
</dbReference>
<dbReference type="Proteomes" id="UP000070598">
    <property type="component" value="Unassembled WGS sequence"/>
</dbReference>
<evidence type="ECO:0000256" key="1">
    <source>
        <dbReference type="SAM" id="MobiDB-lite"/>
    </source>
</evidence>
<protein>
    <submittedName>
        <fullName evidence="2">Uncharacterized protein</fullName>
    </submittedName>
</protein>
<organism evidence="2 5">
    <name type="scientific">Carbonactinospora thermoautotrophica</name>
    <dbReference type="NCBI Taxonomy" id="1469144"/>
    <lineage>
        <taxon>Bacteria</taxon>
        <taxon>Bacillati</taxon>
        <taxon>Actinomycetota</taxon>
        <taxon>Actinomycetes</taxon>
        <taxon>Kitasatosporales</taxon>
        <taxon>Carbonactinosporaceae</taxon>
        <taxon>Carbonactinospora</taxon>
    </lineage>
</organism>
<reference evidence="4" key="2">
    <citation type="submission" date="2015-02" db="EMBL/GenBank/DDBJ databases">
        <title>Physiological reanalysis, assessment of diazotrophy, and genome sequences of multiple isolates of Streptomyces thermoautotrophicus.</title>
        <authorList>
            <person name="MacKellar D.C."/>
            <person name="Lieber L."/>
            <person name="Norman J."/>
            <person name="Bolger A."/>
            <person name="Tobin C."/>
            <person name="Murray J.W."/>
            <person name="Friesen M."/>
            <person name="Prell J."/>
        </authorList>
    </citation>
    <scope>NUCLEOTIDE SEQUENCE [LARGE SCALE GENOMIC DNA]</scope>
    <source>
        <strain evidence="4">UBT1</strain>
    </source>
</reference>
<evidence type="ECO:0000313" key="3">
    <source>
        <dbReference type="EMBL" id="KWX08471.1"/>
    </source>
</evidence>
<gene>
    <name evidence="2" type="ORF">TH66_19475</name>
    <name evidence="3" type="ORF">TR74_14850</name>
</gene>
<evidence type="ECO:0000313" key="4">
    <source>
        <dbReference type="Proteomes" id="UP000070598"/>
    </source>
</evidence>
<reference evidence="2 5" key="1">
    <citation type="submission" date="2015-02" db="EMBL/GenBank/DDBJ databases">
        <title>Physiological reanalysis, assessment of diazotrophy, and genome sequences of multiple isolates of Streptomyces thermoautotrophicus.</title>
        <authorList>
            <person name="MacKellar D.C."/>
            <person name="Lieber L."/>
            <person name="Norman J."/>
            <person name="Bolger A."/>
            <person name="Tobin C."/>
            <person name="Murray J.W."/>
            <person name="Prell J."/>
        </authorList>
    </citation>
    <scope>NUCLEOTIDE SEQUENCE [LARGE SCALE GENOMIC DNA]</scope>
    <source>
        <strain evidence="2 5">UBT1</strain>
    </source>
</reference>
<evidence type="ECO:0000313" key="2">
    <source>
        <dbReference type="EMBL" id="KWW97697.1"/>
    </source>
</evidence>
<feature type="region of interest" description="Disordered" evidence="1">
    <location>
        <begin position="56"/>
        <end position="88"/>
    </location>
</feature>